<keyword evidence="4 7" id="KW-1133">Transmembrane helix</keyword>
<evidence type="ECO:0000256" key="4">
    <source>
        <dbReference type="ARBA" id="ARBA00022989"/>
    </source>
</evidence>
<organism evidence="8 9">
    <name type="scientific">Apodospora peruviana</name>
    <dbReference type="NCBI Taxonomy" id="516989"/>
    <lineage>
        <taxon>Eukaryota</taxon>
        <taxon>Fungi</taxon>
        <taxon>Dikarya</taxon>
        <taxon>Ascomycota</taxon>
        <taxon>Pezizomycotina</taxon>
        <taxon>Sordariomycetes</taxon>
        <taxon>Sordariomycetidae</taxon>
        <taxon>Sordariales</taxon>
        <taxon>Lasiosphaeriaceae</taxon>
        <taxon>Apodospora</taxon>
    </lineage>
</organism>
<accession>A0AAE0M2B3</accession>
<comment type="similarity">
    <text evidence="2">Belongs to the OXA1/ALB3/YidC family.</text>
</comment>
<evidence type="ECO:0000256" key="7">
    <source>
        <dbReference type="SAM" id="Phobius"/>
    </source>
</evidence>
<dbReference type="PANTHER" id="PTHR12428:SF65">
    <property type="entry name" value="CYTOCHROME C OXIDASE ASSEMBLY PROTEIN COX18, MITOCHONDRIAL"/>
    <property type="match status" value="1"/>
</dbReference>
<comment type="subcellular location">
    <subcellularLocation>
        <location evidence="1">Membrane</location>
        <topology evidence="1">Multi-pass membrane protein</topology>
    </subcellularLocation>
</comment>
<dbReference type="GO" id="GO:0033617">
    <property type="term" value="P:mitochondrial respiratory chain complex IV assembly"/>
    <property type="evidence" value="ECO:0007669"/>
    <property type="project" value="TreeGrafter"/>
</dbReference>
<feature type="transmembrane region" description="Helical" evidence="7">
    <location>
        <begin position="332"/>
        <end position="355"/>
    </location>
</feature>
<reference evidence="8" key="2">
    <citation type="submission" date="2023-06" db="EMBL/GenBank/DDBJ databases">
        <authorList>
            <consortium name="Lawrence Berkeley National Laboratory"/>
            <person name="Haridas S."/>
            <person name="Hensen N."/>
            <person name="Bonometti L."/>
            <person name="Westerberg I."/>
            <person name="Brannstrom I.O."/>
            <person name="Guillou S."/>
            <person name="Cros-Aarteil S."/>
            <person name="Calhoun S."/>
            <person name="Kuo A."/>
            <person name="Mondo S."/>
            <person name="Pangilinan J."/>
            <person name="Riley R."/>
            <person name="Labutti K."/>
            <person name="Andreopoulos B."/>
            <person name="Lipzen A."/>
            <person name="Chen C."/>
            <person name="Yanf M."/>
            <person name="Daum C."/>
            <person name="Ng V."/>
            <person name="Clum A."/>
            <person name="Steindorff A."/>
            <person name="Ohm R."/>
            <person name="Martin F."/>
            <person name="Silar P."/>
            <person name="Natvig D."/>
            <person name="Lalanne C."/>
            <person name="Gautier V."/>
            <person name="Ament-Velasquez S.L."/>
            <person name="Kruys A."/>
            <person name="Hutchinson M.I."/>
            <person name="Powell A.J."/>
            <person name="Barry K."/>
            <person name="Miller A.N."/>
            <person name="Grigoriev I.V."/>
            <person name="Debuchy R."/>
            <person name="Gladieux P."/>
            <person name="Thoren M.H."/>
            <person name="Johannesson H."/>
        </authorList>
    </citation>
    <scope>NUCLEOTIDE SEQUENCE</scope>
    <source>
        <strain evidence="8">CBS 118394</strain>
    </source>
</reference>
<keyword evidence="9" id="KW-1185">Reference proteome</keyword>
<proteinExistence type="inferred from homology"/>
<evidence type="ECO:0000313" key="9">
    <source>
        <dbReference type="Proteomes" id="UP001283341"/>
    </source>
</evidence>
<sequence length="403" mass="44686">MAAPGHVGDRIRLITRQPLTLNTVRLYSSYHQHQDINSKRRNGPHLTSPTLRPTPHNPNLILKRSFSAISTIESALTTTQHLFSSIHATTGIPWFLTIPLIALTINLVTRLPITIYTHRLAQRRAELAPVLQAWYGRHARDVSRERHVLQRGQDAAKKETEKRFKRTTSRLFRAYRVQRWKDYLNLGILPIWVFNLEALRRLSGGKPGMLGALMYGNQTNADDTPATTTAALTGGLEEQRVVDISATGGHDVIGEAVVTAAADPTLATGGCLWFPDLMVADPLHILPGILSVLLALNTIPNTRAGLRAFLGLDNTQSTTVVQSQGRLRLLRALVIMCLAVGPLTMQLPAAIHLYWVSSTTISMIMKKAADWFIPIPKANNKLTPCKGQKIIFMLPKREKTKAP</sequence>
<evidence type="ECO:0000313" key="8">
    <source>
        <dbReference type="EMBL" id="KAK3315379.1"/>
    </source>
</evidence>
<name>A0AAE0M2B3_9PEZI</name>
<evidence type="ECO:0000256" key="3">
    <source>
        <dbReference type="ARBA" id="ARBA00022692"/>
    </source>
</evidence>
<dbReference type="GO" id="GO:0032977">
    <property type="term" value="F:membrane insertase activity"/>
    <property type="evidence" value="ECO:0007669"/>
    <property type="project" value="InterPro"/>
</dbReference>
<dbReference type="GO" id="GO:0005743">
    <property type="term" value="C:mitochondrial inner membrane"/>
    <property type="evidence" value="ECO:0007669"/>
    <property type="project" value="TreeGrafter"/>
</dbReference>
<dbReference type="PANTHER" id="PTHR12428">
    <property type="entry name" value="OXA1"/>
    <property type="match status" value="1"/>
</dbReference>
<evidence type="ECO:0000256" key="6">
    <source>
        <dbReference type="SAM" id="MobiDB-lite"/>
    </source>
</evidence>
<dbReference type="GO" id="GO:0032979">
    <property type="term" value="P:protein insertion into mitochondrial inner membrane from matrix"/>
    <property type="evidence" value="ECO:0007669"/>
    <property type="project" value="TreeGrafter"/>
</dbReference>
<dbReference type="EMBL" id="JAUEDM010000006">
    <property type="protein sequence ID" value="KAK3315379.1"/>
    <property type="molecule type" value="Genomic_DNA"/>
</dbReference>
<evidence type="ECO:0000256" key="2">
    <source>
        <dbReference type="ARBA" id="ARBA00009877"/>
    </source>
</evidence>
<keyword evidence="5 7" id="KW-0472">Membrane</keyword>
<dbReference type="AlphaFoldDB" id="A0AAE0M2B3"/>
<gene>
    <name evidence="8" type="ORF">B0H66DRAFT_536248</name>
</gene>
<feature type="region of interest" description="Disordered" evidence="6">
    <location>
        <begin position="32"/>
        <end position="57"/>
    </location>
</feature>
<comment type="caution">
    <text evidence="8">The sequence shown here is derived from an EMBL/GenBank/DDBJ whole genome shotgun (WGS) entry which is preliminary data.</text>
</comment>
<dbReference type="InterPro" id="IPR001708">
    <property type="entry name" value="YidC/ALB3/OXA1/COX18"/>
</dbReference>
<evidence type="ECO:0008006" key="10">
    <source>
        <dbReference type="Google" id="ProtNLM"/>
    </source>
</evidence>
<keyword evidence="3 7" id="KW-0812">Transmembrane</keyword>
<dbReference type="Proteomes" id="UP001283341">
    <property type="component" value="Unassembled WGS sequence"/>
</dbReference>
<evidence type="ECO:0000256" key="1">
    <source>
        <dbReference type="ARBA" id="ARBA00004141"/>
    </source>
</evidence>
<evidence type="ECO:0000256" key="5">
    <source>
        <dbReference type="ARBA" id="ARBA00023136"/>
    </source>
</evidence>
<protein>
    <recommendedName>
        <fullName evidence="10">Mitochondrial inner membrane protein COX18</fullName>
    </recommendedName>
</protein>
<reference evidence="8" key="1">
    <citation type="journal article" date="2023" name="Mol. Phylogenet. Evol.">
        <title>Genome-scale phylogeny and comparative genomics of the fungal order Sordariales.</title>
        <authorList>
            <person name="Hensen N."/>
            <person name="Bonometti L."/>
            <person name="Westerberg I."/>
            <person name="Brannstrom I.O."/>
            <person name="Guillou S."/>
            <person name="Cros-Aarteil S."/>
            <person name="Calhoun S."/>
            <person name="Haridas S."/>
            <person name="Kuo A."/>
            <person name="Mondo S."/>
            <person name="Pangilinan J."/>
            <person name="Riley R."/>
            <person name="LaButti K."/>
            <person name="Andreopoulos B."/>
            <person name="Lipzen A."/>
            <person name="Chen C."/>
            <person name="Yan M."/>
            <person name="Daum C."/>
            <person name="Ng V."/>
            <person name="Clum A."/>
            <person name="Steindorff A."/>
            <person name="Ohm R.A."/>
            <person name="Martin F."/>
            <person name="Silar P."/>
            <person name="Natvig D.O."/>
            <person name="Lalanne C."/>
            <person name="Gautier V."/>
            <person name="Ament-Velasquez S.L."/>
            <person name="Kruys A."/>
            <person name="Hutchinson M.I."/>
            <person name="Powell A.J."/>
            <person name="Barry K."/>
            <person name="Miller A.N."/>
            <person name="Grigoriev I.V."/>
            <person name="Debuchy R."/>
            <person name="Gladieux P."/>
            <person name="Hiltunen Thoren M."/>
            <person name="Johannesson H."/>
        </authorList>
    </citation>
    <scope>NUCLEOTIDE SEQUENCE</scope>
    <source>
        <strain evidence="8">CBS 118394</strain>
    </source>
</reference>